<dbReference type="Gene3D" id="1.10.10.10">
    <property type="entry name" value="Winged helix-like DNA-binding domain superfamily/Winged helix DNA-binding domain"/>
    <property type="match status" value="1"/>
</dbReference>
<dbReference type="PROSITE" id="PS52050">
    <property type="entry name" value="WYL"/>
    <property type="match status" value="1"/>
</dbReference>
<evidence type="ECO:0000313" key="3">
    <source>
        <dbReference type="EMBL" id="QLI80546.1"/>
    </source>
</evidence>
<keyword evidence="4" id="KW-1185">Reference proteome</keyword>
<dbReference type="InterPro" id="IPR013196">
    <property type="entry name" value="HTH_11"/>
</dbReference>
<dbReference type="SUPFAM" id="SSF46785">
    <property type="entry name" value="Winged helix' DNA-binding domain"/>
    <property type="match status" value="1"/>
</dbReference>
<dbReference type="Proteomes" id="UP000510822">
    <property type="component" value="Chromosome"/>
</dbReference>
<organism evidence="3 4">
    <name type="scientific">Chitinibacter fontanus</name>
    <dbReference type="NCBI Taxonomy" id="1737446"/>
    <lineage>
        <taxon>Bacteria</taxon>
        <taxon>Pseudomonadati</taxon>
        <taxon>Pseudomonadota</taxon>
        <taxon>Betaproteobacteria</taxon>
        <taxon>Neisseriales</taxon>
        <taxon>Chitinibacteraceae</taxon>
        <taxon>Chitinibacter</taxon>
    </lineage>
</organism>
<feature type="domain" description="WYL" evidence="2">
    <location>
        <begin position="137"/>
        <end position="200"/>
    </location>
</feature>
<dbReference type="InterPro" id="IPR026881">
    <property type="entry name" value="WYL_dom"/>
</dbReference>
<protein>
    <submittedName>
        <fullName evidence="3">YafY family transcriptional regulator</fullName>
    </submittedName>
</protein>
<dbReference type="PANTHER" id="PTHR34580">
    <property type="match status" value="1"/>
</dbReference>
<gene>
    <name evidence="3" type="ORF">HZU75_02780</name>
</gene>
<feature type="domain" description="Helix-turn-helix type 11" evidence="1">
    <location>
        <begin position="6"/>
        <end position="59"/>
    </location>
</feature>
<dbReference type="EMBL" id="CP058952">
    <property type="protein sequence ID" value="QLI80546.1"/>
    <property type="molecule type" value="Genomic_DNA"/>
</dbReference>
<evidence type="ECO:0000259" key="2">
    <source>
        <dbReference type="Pfam" id="PF13280"/>
    </source>
</evidence>
<dbReference type="KEGG" id="cfon:HZU75_02780"/>
<accession>A0A7D5ZA83</accession>
<proteinExistence type="predicted"/>
<dbReference type="InterPro" id="IPR036390">
    <property type="entry name" value="WH_DNA-bd_sf"/>
</dbReference>
<dbReference type="AlphaFoldDB" id="A0A7D5ZA83"/>
<evidence type="ECO:0000313" key="4">
    <source>
        <dbReference type="Proteomes" id="UP000510822"/>
    </source>
</evidence>
<sequence>MARAARLLDLLQLLRQHRFPVSGQALAAELGISLRTLYRDIATLQAQGAEISGEAGLGYVLKPGFVLPPLMFDQDELDALLLGLSWVAERTDPALQSAARQALAKINAVLPPERRPLPGQAVQLVGPVPLAPESNTLLAQLRQAIRRQQVLEIHYLDLQQIPSRRAIWPLAIGYFEQVRVLVAWCELRQGFRHFRTDRISYCAPSGARYVGTRAQLLQTWRTQEGITRSVATADIF</sequence>
<dbReference type="Pfam" id="PF08279">
    <property type="entry name" value="HTH_11"/>
    <property type="match status" value="1"/>
</dbReference>
<dbReference type="PANTHER" id="PTHR34580:SF3">
    <property type="entry name" value="PROTEIN PAFB"/>
    <property type="match status" value="1"/>
</dbReference>
<evidence type="ECO:0000259" key="1">
    <source>
        <dbReference type="Pfam" id="PF08279"/>
    </source>
</evidence>
<dbReference type="Pfam" id="PF13280">
    <property type="entry name" value="WYL"/>
    <property type="match status" value="1"/>
</dbReference>
<dbReference type="InterPro" id="IPR036388">
    <property type="entry name" value="WH-like_DNA-bd_sf"/>
</dbReference>
<name>A0A7D5ZA83_9NEIS</name>
<dbReference type="InterPro" id="IPR051534">
    <property type="entry name" value="CBASS_pafABC_assoc_protein"/>
</dbReference>
<reference evidence="3 4" key="1">
    <citation type="journal article" date="2016" name="Int. J. Syst. Evol. Microbiol.">
        <title>Chitinibacter fontanus sp. nov., isolated from a spring.</title>
        <authorList>
            <person name="Sheu S.Y."/>
            <person name="Li Y.S."/>
            <person name="Young C.C."/>
            <person name="Chen W.M."/>
        </authorList>
    </citation>
    <scope>NUCLEOTIDE SEQUENCE [LARGE SCALE GENOMIC DNA]</scope>
    <source>
        <strain evidence="3 4">STM-7</strain>
    </source>
</reference>
<dbReference type="RefSeq" id="WP_180307686.1">
    <property type="nucleotide sequence ID" value="NZ_CP058952.1"/>
</dbReference>